<keyword evidence="5 6" id="KW-0482">Metalloprotease</keyword>
<dbReference type="InterPro" id="IPR042088">
    <property type="entry name" value="OligoPept_F_C"/>
</dbReference>
<protein>
    <submittedName>
        <fullName evidence="8">Oligoendopeptidase F</fullName>
    </submittedName>
</protein>
<keyword evidence="3 6" id="KW-0378">Hydrolase</keyword>
<feature type="domain" description="Peptidase M3A/M3B catalytic" evidence="7">
    <location>
        <begin position="2"/>
        <end position="380"/>
    </location>
</feature>
<evidence type="ECO:0000256" key="2">
    <source>
        <dbReference type="ARBA" id="ARBA00022723"/>
    </source>
</evidence>
<dbReference type="Proteomes" id="UP000233343">
    <property type="component" value="Unassembled WGS sequence"/>
</dbReference>
<keyword evidence="2 6" id="KW-0479">Metal-binding</keyword>
<keyword evidence="1 6" id="KW-0645">Protease</keyword>
<organism evidence="8 9">
    <name type="scientific">Cytobacillus horneckiae</name>
    <dbReference type="NCBI Taxonomy" id="549687"/>
    <lineage>
        <taxon>Bacteria</taxon>
        <taxon>Bacillati</taxon>
        <taxon>Bacillota</taxon>
        <taxon>Bacilli</taxon>
        <taxon>Bacillales</taxon>
        <taxon>Bacillaceae</taxon>
        <taxon>Cytobacillus</taxon>
    </lineage>
</organism>
<evidence type="ECO:0000256" key="6">
    <source>
        <dbReference type="RuleBase" id="RU003435"/>
    </source>
</evidence>
<dbReference type="InterPro" id="IPR001567">
    <property type="entry name" value="Pept_M3A_M3B_dom"/>
</dbReference>
<evidence type="ECO:0000256" key="3">
    <source>
        <dbReference type="ARBA" id="ARBA00022801"/>
    </source>
</evidence>
<evidence type="ECO:0000259" key="7">
    <source>
        <dbReference type="Pfam" id="PF01432"/>
    </source>
</evidence>
<evidence type="ECO:0000256" key="4">
    <source>
        <dbReference type="ARBA" id="ARBA00022833"/>
    </source>
</evidence>
<sequence length="395" mass="45825">MSHPEPSKRHLVFKALNHTLETQANVFASIYNQMVGLRLNENRLKNVDYLNESLKLNGISESTLKAMWDVVDSNSHELSKYLKIKAKEVEKERLSWHDLMTSSQGGSHQIKFSQAIDGITKSLEGIDKNISEFVKEAISQGWVDAEQRNTKPLGGFCAPFIAEGESRISLSYDDSIDSARRLAHELGHAWHFKQMKDVPSLRFSEETFEMTMAETSSIFFETAFIDYIIQNTDDGSIKKAILGWKIERSLNYLMSIRGAYLFENRFYECRKKGQLDVIQVEELSLQCQEKAYGNDLSEYEPFVWIKYRQFYQADIPFYNYPYSFGFLLSIGLLEIAKGNELFHKKFQGFLSETGLLPLEQLIKKHFNIDLSQQKFWQQSIQRLLEDIEQYNNCKS</sequence>
<dbReference type="InterPro" id="IPR001333">
    <property type="entry name" value="Peptidase_M32_Taq"/>
</dbReference>
<dbReference type="PANTHER" id="PTHR34217:SF1">
    <property type="entry name" value="CARBOXYPEPTIDASE 1"/>
    <property type="match status" value="1"/>
</dbReference>
<comment type="caution">
    <text evidence="8">The sequence shown here is derived from an EMBL/GenBank/DDBJ whole genome shotgun (WGS) entry which is preliminary data.</text>
</comment>
<dbReference type="SUPFAM" id="SSF55486">
    <property type="entry name" value="Metalloproteases ('zincins'), catalytic domain"/>
    <property type="match status" value="1"/>
</dbReference>
<evidence type="ECO:0000256" key="5">
    <source>
        <dbReference type="ARBA" id="ARBA00023049"/>
    </source>
</evidence>
<name>A0A2N0ZLC3_9BACI</name>
<dbReference type="EMBL" id="PISD01000008">
    <property type="protein sequence ID" value="PKG30293.1"/>
    <property type="molecule type" value="Genomic_DNA"/>
</dbReference>
<dbReference type="GO" id="GO:0046872">
    <property type="term" value="F:metal ion binding"/>
    <property type="evidence" value="ECO:0007669"/>
    <property type="project" value="UniProtKB-UniRule"/>
</dbReference>
<evidence type="ECO:0000256" key="1">
    <source>
        <dbReference type="ARBA" id="ARBA00022670"/>
    </source>
</evidence>
<gene>
    <name evidence="8" type="ORF">CWS20_04695</name>
</gene>
<proteinExistence type="inferred from homology"/>
<dbReference type="GO" id="GO:0004181">
    <property type="term" value="F:metallocarboxypeptidase activity"/>
    <property type="evidence" value="ECO:0007669"/>
    <property type="project" value="InterPro"/>
</dbReference>
<comment type="cofactor">
    <cofactor evidence="6">
        <name>Zn(2+)</name>
        <dbReference type="ChEBI" id="CHEBI:29105"/>
    </cofactor>
    <text evidence="6">Binds 1 zinc ion.</text>
</comment>
<evidence type="ECO:0000313" key="8">
    <source>
        <dbReference type="EMBL" id="PKG30293.1"/>
    </source>
</evidence>
<dbReference type="AlphaFoldDB" id="A0A2N0ZLC3"/>
<dbReference type="Pfam" id="PF01432">
    <property type="entry name" value="Peptidase_M3"/>
    <property type="match status" value="1"/>
</dbReference>
<accession>A0A2N0ZLC3</accession>
<keyword evidence="4 6" id="KW-0862">Zinc</keyword>
<dbReference type="GO" id="GO:0004222">
    <property type="term" value="F:metalloendopeptidase activity"/>
    <property type="evidence" value="ECO:0007669"/>
    <property type="project" value="InterPro"/>
</dbReference>
<evidence type="ECO:0000313" key="9">
    <source>
        <dbReference type="Proteomes" id="UP000233343"/>
    </source>
</evidence>
<keyword evidence="9" id="KW-1185">Reference proteome</keyword>
<dbReference type="RefSeq" id="WP_083957435.1">
    <property type="nucleotide sequence ID" value="NZ_JAFDQP010000002.1"/>
</dbReference>
<reference evidence="8 9" key="1">
    <citation type="journal article" date="2010" name="Int. J. Syst. Evol. Microbiol.">
        <title>Bacillus horneckiae sp. nov., isolated from a spacecraft-assembly clean room.</title>
        <authorList>
            <person name="Vaishampayan P."/>
            <person name="Probst A."/>
            <person name="Krishnamurthi S."/>
            <person name="Ghosh S."/>
            <person name="Osman S."/>
            <person name="McDowall A."/>
            <person name="Ruckmani A."/>
            <person name="Mayilraj S."/>
            <person name="Venkateswaran K."/>
        </authorList>
    </citation>
    <scope>NUCLEOTIDE SEQUENCE [LARGE SCALE GENOMIC DNA]</scope>
    <source>
        <strain evidence="9">1PO1SC</strain>
    </source>
</reference>
<dbReference type="Gene3D" id="1.10.1370.20">
    <property type="entry name" value="Oligoendopeptidase f, C-terminal domain"/>
    <property type="match status" value="1"/>
</dbReference>
<dbReference type="PANTHER" id="PTHR34217">
    <property type="entry name" value="METAL-DEPENDENT CARBOXYPEPTIDASE"/>
    <property type="match status" value="1"/>
</dbReference>
<comment type="similarity">
    <text evidence="6">Belongs to the peptidase M3 family.</text>
</comment>
<dbReference type="GO" id="GO:0006508">
    <property type="term" value="P:proteolysis"/>
    <property type="evidence" value="ECO:0007669"/>
    <property type="project" value="UniProtKB-KW"/>
</dbReference>